<feature type="region of interest" description="Disordered" evidence="1">
    <location>
        <begin position="1"/>
        <end position="25"/>
    </location>
</feature>
<dbReference type="RefSeq" id="WP_346161780.1">
    <property type="nucleotide sequence ID" value="NZ_BAAABZ010000099.1"/>
</dbReference>
<evidence type="ECO:0000313" key="2">
    <source>
        <dbReference type="EMBL" id="GAA0575059.1"/>
    </source>
</evidence>
<comment type="caution">
    <text evidence="2">The sequence shown here is derived from an EMBL/GenBank/DDBJ whole genome shotgun (WGS) entry which is preliminary data.</text>
</comment>
<dbReference type="Proteomes" id="UP001501576">
    <property type="component" value="Unassembled WGS sequence"/>
</dbReference>
<reference evidence="2 3" key="1">
    <citation type="journal article" date="2019" name="Int. J. Syst. Evol. Microbiol.">
        <title>The Global Catalogue of Microorganisms (GCM) 10K type strain sequencing project: providing services to taxonomists for standard genome sequencing and annotation.</title>
        <authorList>
            <consortium name="The Broad Institute Genomics Platform"/>
            <consortium name="The Broad Institute Genome Sequencing Center for Infectious Disease"/>
            <person name="Wu L."/>
            <person name="Ma J."/>
        </authorList>
    </citation>
    <scope>NUCLEOTIDE SEQUENCE [LARGE SCALE GENOMIC DNA]</scope>
    <source>
        <strain evidence="2 3">JCM 5052</strain>
    </source>
</reference>
<evidence type="ECO:0000256" key="1">
    <source>
        <dbReference type="SAM" id="MobiDB-lite"/>
    </source>
</evidence>
<gene>
    <name evidence="2" type="ORF">GCM10010390_92590</name>
</gene>
<protein>
    <submittedName>
        <fullName evidence="2">Uncharacterized protein</fullName>
    </submittedName>
</protein>
<evidence type="ECO:0000313" key="3">
    <source>
        <dbReference type="Proteomes" id="UP001501576"/>
    </source>
</evidence>
<proteinExistence type="predicted"/>
<sequence>MNLKRGQEVTVTNPVPPTGHKGGETGVVVATSTPVVGGTPVDLVQIQEDSTGGLSTVYAEEITRTRKD</sequence>
<accession>A0ABN1EUU0</accession>
<dbReference type="EMBL" id="BAAABZ010000099">
    <property type="protein sequence ID" value="GAA0575059.1"/>
    <property type="molecule type" value="Genomic_DNA"/>
</dbReference>
<name>A0ABN1EUU0_9ACTN</name>
<organism evidence="2 3">
    <name type="scientific">Streptomyces mordarskii</name>
    <dbReference type="NCBI Taxonomy" id="1226758"/>
    <lineage>
        <taxon>Bacteria</taxon>
        <taxon>Bacillati</taxon>
        <taxon>Actinomycetota</taxon>
        <taxon>Actinomycetes</taxon>
        <taxon>Kitasatosporales</taxon>
        <taxon>Streptomycetaceae</taxon>
        <taxon>Streptomyces</taxon>
    </lineage>
</organism>
<keyword evidence="3" id="KW-1185">Reference proteome</keyword>